<dbReference type="Proteomes" id="UP000324800">
    <property type="component" value="Unassembled WGS sequence"/>
</dbReference>
<name>A0A5J4WSI4_9EUKA</name>
<comment type="similarity">
    <text evidence="1">Belongs to the peptidase C14B family.</text>
</comment>
<gene>
    <name evidence="4" type="ORF">EZS28_006970</name>
</gene>
<sequence length="779" mass="86769">MSPRQSVPIIPAIAEVDSPFEKEQDKVSVQSVRSRRRSSIFEEIIVPDPSHGHAPEPPKKPSPRGPSPRGPSPPHGQSPRGTLSRQTRGKPQPRQLFMGHEPGNHGKRQDRKQNQKKPIEVFQGATAYDQSVDDDDWVPPTNLPAQFVETEAEIQEQKKRWATFAAFMSKPFEYPGKFKKQLQELDALGAINLKRTTREQIPGLEINYAVVLFFNVYEGLPHTLGAGPVNDAINLAKLFVDKKYRVFYFMDSTPAEYLRWTDWLIENVELELVSYFSGHGTQIEDKKTKDKNDMTEILAFYNANSKLKKSGQKLTAAQGLTDETISDDVIHDAIIKKEYPQTRIILITDSIRSSNVFSAASIKGLKIKTLPPGVVYIGADQEGSPGNKDTWFTSGFVSQIKSKAKASFDDLKTSLSKGIKKNYEIQIGVGGSELSKSPIVVQVESDDAEIQITEIAPLLGGKPISSITSVPPVDIPSKVEVEAAKKNWAEFTAELKKAAPYESEYASSYQKLDSMGAINLERITREQIPSNIELDKCAALFFNPYEGLPHTLELGPVNDGILMAELFLGRKYNVVYLPDATPHEYYKWMDWLLENVETELVSFFSGHGTQIADKTGKEVDGLSEVLVFYNAKKKKTTEKITAIKGITDETVEDSTMHDLIISKDYPQTRIVLITDCCHSGTMFNFDQPLPANGKVNAPDTKRINVVCVGAAVDNQTAKQVVQGGLESGIFTYNFSQLEKTTPKMTFKELEDALKKKIEKYQTIQLTASDAKNLTQPIVV</sequence>
<dbReference type="GO" id="GO:0004197">
    <property type="term" value="F:cysteine-type endopeptidase activity"/>
    <property type="evidence" value="ECO:0007669"/>
    <property type="project" value="InterPro"/>
</dbReference>
<dbReference type="PANTHER" id="PTHR48104:SF30">
    <property type="entry name" value="METACASPASE-1"/>
    <property type="match status" value="1"/>
</dbReference>
<feature type="domain" description="Peptidase C14 caspase" evidence="3">
    <location>
        <begin position="209"/>
        <end position="352"/>
    </location>
</feature>
<accession>A0A5J4WSI4</accession>
<feature type="region of interest" description="Disordered" evidence="2">
    <location>
        <begin position="19"/>
        <end position="116"/>
    </location>
</feature>
<dbReference type="EMBL" id="SNRW01001164">
    <property type="protein sequence ID" value="KAA6397502.1"/>
    <property type="molecule type" value="Genomic_DNA"/>
</dbReference>
<dbReference type="GO" id="GO:0006508">
    <property type="term" value="P:proteolysis"/>
    <property type="evidence" value="ECO:0007669"/>
    <property type="project" value="InterPro"/>
</dbReference>
<dbReference type="InterPro" id="IPR050452">
    <property type="entry name" value="Metacaspase"/>
</dbReference>
<dbReference type="InterPro" id="IPR011600">
    <property type="entry name" value="Pept_C14_caspase"/>
</dbReference>
<dbReference type="Gene3D" id="3.40.50.1460">
    <property type="match status" value="2"/>
</dbReference>
<dbReference type="PANTHER" id="PTHR48104">
    <property type="entry name" value="METACASPASE-4"/>
    <property type="match status" value="1"/>
</dbReference>
<feature type="compositionally biased region" description="Pro residues" evidence="2">
    <location>
        <begin position="63"/>
        <end position="76"/>
    </location>
</feature>
<proteinExistence type="inferred from homology"/>
<feature type="domain" description="Peptidase C14 caspase" evidence="3">
    <location>
        <begin position="544"/>
        <end position="765"/>
    </location>
</feature>
<dbReference type="Pfam" id="PF00656">
    <property type="entry name" value="Peptidase_C14"/>
    <property type="match status" value="2"/>
</dbReference>
<dbReference type="OrthoDB" id="3223806at2759"/>
<evidence type="ECO:0000259" key="3">
    <source>
        <dbReference type="Pfam" id="PF00656"/>
    </source>
</evidence>
<evidence type="ECO:0000256" key="1">
    <source>
        <dbReference type="ARBA" id="ARBA00009005"/>
    </source>
</evidence>
<dbReference type="GO" id="GO:0005737">
    <property type="term" value="C:cytoplasm"/>
    <property type="evidence" value="ECO:0007669"/>
    <property type="project" value="TreeGrafter"/>
</dbReference>
<feature type="compositionally biased region" description="Basic and acidic residues" evidence="2">
    <location>
        <begin position="50"/>
        <end position="59"/>
    </location>
</feature>
<evidence type="ECO:0000256" key="2">
    <source>
        <dbReference type="SAM" id="MobiDB-lite"/>
    </source>
</evidence>
<comment type="caution">
    <text evidence="4">The sequence shown here is derived from an EMBL/GenBank/DDBJ whole genome shotgun (WGS) entry which is preliminary data.</text>
</comment>
<evidence type="ECO:0000313" key="5">
    <source>
        <dbReference type="Proteomes" id="UP000324800"/>
    </source>
</evidence>
<protein>
    <recommendedName>
        <fullName evidence="3">Peptidase C14 caspase domain-containing protein</fullName>
    </recommendedName>
</protein>
<organism evidence="4 5">
    <name type="scientific">Streblomastix strix</name>
    <dbReference type="NCBI Taxonomy" id="222440"/>
    <lineage>
        <taxon>Eukaryota</taxon>
        <taxon>Metamonada</taxon>
        <taxon>Preaxostyla</taxon>
        <taxon>Oxymonadida</taxon>
        <taxon>Streblomastigidae</taxon>
        <taxon>Streblomastix</taxon>
    </lineage>
</organism>
<reference evidence="4 5" key="1">
    <citation type="submission" date="2019-03" db="EMBL/GenBank/DDBJ databases">
        <title>Single cell metagenomics reveals metabolic interactions within the superorganism composed of flagellate Streblomastix strix and complex community of Bacteroidetes bacteria on its surface.</title>
        <authorList>
            <person name="Treitli S.C."/>
            <person name="Kolisko M."/>
            <person name="Husnik F."/>
            <person name="Keeling P."/>
            <person name="Hampl V."/>
        </authorList>
    </citation>
    <scope>NUCLEOTIDE SEQUENCE [LARGE SCALE GENOMIC DNA]</scope>
    <source>
        <strain evidence="4">ST1C</strain>
    </source>
</reference>
<evidence type="ECO:0000313" key="4">
    <source>
        <dbReference type="EMBL" id="KAA6397502.1"/>
    </source>
</evidence>
<dbReference type="AlphaFoldDB" id="A0A5J4WSI4"/>